<keyword evidence="2" id="KW-0808">Transferase</keyword>
<keyword evidence="1" id="KW-0723">Serine/threonine-protein kinase</keyword>
<dbReference type="Gene3D" id="1.10.510.10">
    <property type="entry name" value="Transferase(Phosphotransferase) domain 1"/>
    <property type="match status" value="1"/>
</dbReference>
<dbReference type="InterPro" id="IPR000719">
    <property type="entry name" value="Prot_kinase_dom"/>
</dbReference>
<evidence type="ECO:0000256" key="2">
    <source>
        <dbReference type="ARBA" id="ARBA00022679"/>
    </source>
</evidence>
<feature type="region of interest" description="Disordered" evidence="8">
    <location>
        <begin position="804"/>
        <end position="867"/>
    </location>
</feature>
<dbReference type="InterPro" id="IPR017441">
    <property type="entry name" value="Protein_kinase_ATP_BS"/>
</dbReference>
<dbReference type="GO" id="GO:0004674">
    <property type="term" value="F:protein serine/threonine kinase activity"/>
    <property type="evidence" value="ECO:0007669"/>
    <property type="project" value="UniProtKB-KW"/>
</dbReference>
<evidence type="ECO:0000256" key="7">
    <source>
        <dbReference type="PROSITE-ProRule" id="PRU10141"/>
    </source>
</evidence>
<evidence type="ECO:0000256" key="6">
    <source>
        <dbReference type="ARBA" id="ARBA00061588"/>
    </source>
</evidence>
<evidence type="ECO:0000256" key="4">
    <source>
        <dbReference type="ARBA" id="ARBA00022777"/>
    </source>
</evidence>
<keyword evidence="5 7" id="KW-0067">ATP-binding</keyword>
<sequence length="1078" mass="120866">MADLLTPGDVVRQRWKIDKKIGGGGFGEIYSSLDFVSKESVALKVESVNQSKQVLKMEVAVLKKLQGCSHVCKFISCGRNENFNYLVMSLQGSNLAELRRSQPKGVFSQSTMLRLGFQILRSIKAIHEAGFLHRDIKPSNFAMGNTPDTCHSCFMLDFGLARQYTKSNGDVRPARSSAGFRGTVRYASINAHDNKEMGRQDDLWSFFYMMAEFANGHLPWRKMKDKEQVGKMKKSYDHQLFLKSLPLGFKQFLDHIYKLKYEDKPDYKMLISIVEKAIAKKSIKESDPFDWEKMPCDVSQATTTTSTPPVGQIYTTPPDNKPGPPNHHASDRVSPSMDMLEDHSAEHGNEANRKDNVPKNGNTYYKFGTTDRGVIQKIREVLDAVEKENGNFLKPQAVFQKATKQEKSVNGEIKLETPTLISAIVQDVQMAKIGGEENQRMVDEPDYKEIEIIPVPQVRMNDQQNRTLDVNDPDDSGKPTMETNVAVEVGGMDLDKVEDINSPNLPQRKIGVASLETEFKREQTSPTMLISQDSPSVGIQVPGTSLSVIRELSLPDSKPAEVDVCGVEAKPELIEEVEERRFASLWSPGVVEDQPVVYMPPPVVETECVEELEELANVGRKERQVGSSHHLSSHHHHHDDMKKHLRELPLDSEPVRHSSDDKKTHDEVSSHKLDHRSAGDSHEGPSRNLFRVPSILEQMVEEEPAEVAENRGLFRVPSVLEQMMDEPPVEPADNVPPSPGVDEYRLDSAEFVSDKHDGSSHSHHALHMPGSAMAAVTTCRDLHFRDSEVGFILGDTEVAPAADCNSSFSHASEGENSNEENGTEFPLDEEDKADRNDSRPSQEDKGESNDRRIVSLSNGGNEDSVVSNEKHVIETLLGTKETTYEKNDEAMINEIPQISEELSKQDKNVLFFIGDHNEDTPEYSEPLYSGEENLDNNFFSEGQPEKPAENLNNAKESLNEANIGREEGEQSLDVAEPKIPTLNELFNNDEGEPDFADDVVDDYWALEEPSDYPDTRDHGDLETSEDSHQGDELLRPKPPPGRSERGCISARLRRYKPTKSRLDFIRPLVAISDKPEFI</sequence>
<reference evidence="10 11" key="1">
    <citation type="journal article" date="2018" name="Sci. Rep.">
        <title>Comparative analysis of the Pocillopora damicornis genome highlights role of immune system in coral evolution.</title>
        <authorList>
            <person name="Cunning R."/>
            <person name="Bay R.A."/>
            <person name="Gillette P."/>
            <person name="Baker A.C."/>
            <person name="Traylor-Knowles N."/>
        </authorList>
    </citation>
    <scope>NUCLEOTIDE SEQUENCE [LARGE SCALE GENOMIC DNA]</scope>
    <source>
        <strain evidence="10">RSMAS</strain>
        <tissue evidence="10">Whole animal</tissue>
    </source>
</reference>
<feature type="compositionally biased region" description="Polar residues" evidence="8">
    <location>
        <begin position="299"/>
        <end position="318"/>
    </location>
</feature>
<dbReference type="PROSITE" id="PS00107">
    <property type="entry name" value="PROTEIN_KINASE_ATP"/>
    <property type="match status" value="1"/>
</dbReference>
<feature type="binding site" evidence="7">
    <location>
        <position position="44"/>
    </location>
    <ligand>
        <name>ATP</name>
        <dbReference type="ChEBI" id="CHEBI:30616"/>
    </ligand>
</feature>
<evidence type="ECO:0000313" key="10">
    <source>
        <dbReference type="EMBL" id="RMX36597.1"/>
    </source>
</evidence>
<dbReference type="CDD" id="cd14017">
    <property type="entry name" value="STKc_TTBK"/>
    <property type="match status" value="1"/>
</dbReference>
<feature type="compositionally biased region" description="Polar residues" evidence="8">
    <location>
        <begin position="855"/>
        <end position="867"/>
    </location>
</feature>
<dbReference type="Pfam" id="PF00069">
    <property type="entry name" value="Pkinase"/>
    <property type="match status" value="1"/>
</dbReference>
<dbReference type="FunFam" id="3.30.200.20:FF:000358">
    <property type="entry name" value="Tau tubulin kinase 2b"/>
    <property type="match status" value="1"/>
</dbReference>
<dbReference type="STRING" id="46731.A0A3M6T5D6"/>
<dbReference type="OrthoDB" id="5979581at2759"/>
<dbReference type="GO" id="GO:0005524">
    <property type="term" value="F:ATP binding"/>
    <property type="evidence" value="ECO:0007669"/>
    <property type="project" value="UniProtKB-UniRule"/>
</dbReference>
<protein>
    <recommendedName>
        <fullName evidence="9">Protein kinase domain-containing protein</fullName>
    </recommendedName>
</protein>
<evidence type="ECO:0000256" key="3">
    <source>
        <dbReference type="ARBA" id="ARBA00022741"/>
    </source>
</evidence>
<accession>A0A3M6T5D6</accession>
<dbReference type="InterPro" id="IPR011009">
    <property type="entry name" value="Kinase-like_dom_sf"/>
</dbReference>
<dbReference type="AlphaFoldDB" id="A0A3M6T5D6"/>
<dbReference type="EMBL" id="RCHS01004289">
    <property type="protein sequence ID" value="RMX36597.1"/>
    <property type="molecule type" value="Genomic_DNA"/>
</dbReference>
<keyword evidence="4" id="KW-0418">Kinase</keyword>
<feature type="region of interest" description="Disordered" evidence="8">
    <location>
        <begin position="619"/>
        <end position="688"/>
    </location>
</feature>
<organism evidence="10 11">
    <name type="scientific">Pocillopora damicornis</name>
    <name type="common">Cauliflower coral</name>
    <name type="synonym">Millepora damicornis</name>
    <dbReference type="NCBI Taxonomy" id="46731"/>
    <lineage>
        <taxon>Eukaryota</taxon>
        <taxon>Metazoa</taxon>
        <taxon>Cnidaria</taxon>
        <taxon>Anthozoa</taxon>
        <taxon>Hexacorallia</taxon>
        <taxon>Scleractinia</taxon>
        <taxon>Astrocoeniina</taxon>
        <taxon>Pocilloporidae</taxon>
        <taxon>Pocillopora</taxon>
    </lineage>
</organism>
<keyword evidence="11" id="KW-1185">Reference proteome</keyword>
<feature type="region of interest" description="Disordered" evidence="8">
    <location>
        <begin position="299"/>
        <end position="336"/>
    </location>
</feature>
<dbReference type="FunFam" id="1.10.510.10:FF:000481">
    <property type="entry name" value="Asator, isoform D"/>
    <property type="match status" value="1"/>
</dbReference>
<dbReference type="GO" id="GO:0015630">
    <property type="term" value="C:microtubule cytoskeleton"/>
    <property type="evidence" value="ECO:0007669"/>
    <property type="project" value="UniProtKB-ARBA"/>
</dbReference>
<feature type="compositionally biased region" description="Basic and acidic residues" evidence="8">
    <location>
        <begin position="1013"/>
        <end position="1035"/>
    </location>
</feature>
<keyword evidence="3 7" id="KW-0547">Nucleotide-binding</keyword>
<dbReference type="SMART" id="SM00220">
    <property type="entry name" value="S_TKc"/>
    <property type="match status" value="1"/>
</dbReference>
<comment type="similarity">
    <text evidence="6">Belongs to the protein kinase superfamily. CK1 Ser/Thr protein kinase family.</text>
</comment>
<dbReference type="SUPFAM" id="SSF56112">
    <property type="entry name" value="Protein kinase-like (PK-like)"/>
    <property type="match status" value="1"/>
</dbReference>
<feature type="compositionally biased region" description="Basic and acidic residues" evidence="8">
    <location>
        <begin position="638"/>
        <end position="685"/>
    </location>
</feature>
<comment type="caution">
    <text evidence="10">The sequence shown here is derived from an EMBL/GenBank/DDBJ whole genome shotgun (WGS) entry which is preliminary data.</text>
</comment>
<evidence type="ECO:0000256" key="5">
    <source>
        <dbReference type="ARBA" id="ARBA00022840"/>
    </source>
</evidence>
<dbReference type="PROSITE" id="PS50011">
    <property type="entry name" value="PROTEIN_KINASE_DOM"/>
    <property type="match status" value="1"/>
</dbReference>
<dbReference type="PANTHER" id="PTHR11909">
    <property type="entry name" value="CASEIN KINASE-RELATED"/>
    <property type="match status" value="1"/>
</dbReference>
<dbReference type="Proteomes" id="UP000275408">
    <property type="component" value="Unassembled WGS sequence"/>
</dbReference>
<evidence type="ECO:0000313" key="11">
    <source>
        <dbReference type="Proteomes" id="UP000275408"/>
    </source>
</evidence>
<dbReference type="InterPro" id="IPR047916">
    <property type="entry name" value="TTBK_Asator-like_STKc"/>
</dbReference>
<feature type="compositionally biased region" description="Acidic residues" evidence="8">
    <location>
        <begin position="816"/>
        <end position="831"/>
    </location>
</feature>
<name>A0A3M6T5D6_POCDA</name>
<gene>
    <name evidence="10" type="ORF">pdam_00018770</name>
</gene>
<evidence type="ECO:0000259" key="9">
    <source>
        <dbReference type="PROSITE" id="PS50011"/>
    </source>
</evidence>
<proteinExistence type="inferred from homology"/>
<dbReference type="OMA" id="LMVECIV"/>
<feature type="region of interest" description="Disordered" evidence="8">
    <location>
        <begin position="1008"/>
        <end position="1052"/>
    </location>
</feature>
<feature type="compositionally biased region" description="Basic and acidic residues" evidence="8">
    <location>
        <begin position="832"/>
        <end position="853"/>
    </location>
</feature>
<feature type="domain" description="Protein kinase" evidence="9">
    <location>
        <begin position="15"/>
        <end position="278"/>
    </location>
</feature>
<dbReference type="InterPro" id="IPR050235">
    <property type="entry name" value="CK1_Ser-Thr_kinase"/>
</dbReference>
<evidence type="ECO:0000256" key="8">
    <source>
        <dbReference type="SAM" id="MobiDB-lite"/>
    </source>
</evidence>
<evidence type="ECO:0000256" key="1">
    <source>
        <dbReference type="ARBA" id="ARBA00022527"/>
    </source>
</evidence>